<evidence type="ECO:0000313" key="1">
    <source>
        <dbReference type="EMBL" id="KAJ3554397.1"/>
    </source>
</evidence>
<gene>
    <name evidence="1" type="ORF">NM688_g3135</name>
</gene>
<protein>
    <submittedName>
        <fullName evidence="1">Uncharacterized protein</fullName>
    </submittedName>
</protein>
<keyword evidence="2" id="KW-1185">Reference proteome</keyword>
<sequence length="1035" mass="116741">MPRTTKCENHDELLALSISQACASCVFDEDEDLIHDKVTIMVQQSSGVNEFVYRILHFSGARDGVQVGVQNARMDDEANALEALANTLTLLTENPYDISLHAQNVRLARATEMEDQLEAALDMVKTFWAAGDYVWIPLIDIKVKAADLKSAEGLQEILKLFERAEEDYLSIQLLKKHVNFIIQQHKQFQEDGTRPEELGELFSTQWTLDEMQKVVEHGIGHLTESQELWDLQREYIMELLESASGDEKSAPWLSPTPQRTHINYDETFQAYSSFTTNYKPPDQYESLLVQASKSRGLAVKVWQRREESESALAKAKFSLEAYAYYIAAERRTKKPDAFVLTTLYERAIAEADKRRWQGKAVAEEALRSFWAGYLDFLRFTDVEDEIQLKTLKRATRSVPGSGEMWARYIRFLERTGSDDADSEELIKGVYENASSIPIVSSNVEELVPLVLAMASSERRRLDSASEEEQEQIFNHIVSVLTDGIAKVHKASRQGDARLRLEKFFSALCTEVADASAHAVIMWEDATKFYKTSYLAWTAYTELLIKQHLYDDARKVFRDIAMKNLDWPEAIWEAWISFEQLHGSVEQLEDCLDRVNRAREQINARRAKEAEKAAYEAMQVAAEQQAATIPVQDVVQRNGTAHPETYEETTMEVDAEATHTGEEHASGKRKAEDEGHAEGSKKARVGYDRENSTVFVADLPANTAEDDLKAVFKDCGPVREIKLTQLPGSLVATVEFMDRESVPAALTKDKKRIHDHEIAVHLAWKSTLYVTNFPEDADDTFIRELFGKASLFLLIIIKKFKSTRRFCYVQYTSPSAAQAALALHGQELAPGLAMSVFVSNPERRKERTDADANDREVYVAGLSRFVTKEELERLFKTYGPVKEVRMALDDKGQPKGFAFVEFEHEEDAQASLAANNHELKKRRIAVTLADTRRSKRGPGRSVEARGRSVRLRNLPSGTQEGLLQQALEKVARVKRVEVFLDKNEAVAELESPAEASKLLLHPEPIVFSGNTLQLSEESLEAGPARNAAPAGGLTEP</sequence>
<reference evidence="1" key="1">
    <citation type="submission" date="2022-07" db="EMBL/GenBank/DDBJ databases">
        <title>Genome Sequence of Phlebia brevispora.</title>
        <authorList>
            <person name="Buettner E."/>
        </authorList>
    </citation>
    <scope>NUCLEOTIDE SEQUENCE</scope>
    <source>
        <strain evidence="1">MPL23</strain>
    </source>
</reference>
<accession>A0ACC1T6J5</accession>
<dbReference type="EMBL" id="JANHOG010000434">
    <property type="protein sequence ID" value="KAJ3554397.1"/>
    <property type="molecule type" value="Genomic_DNA"/>
</dbReference>
<organism evidence="1 2">
    <name type="scientific">Phlebia brevispora</name>
    <dbReference type="NCBI Taxonomy" id="194682"/>
    <lineage>
        <taxon>Eukaryota</taxon>
        <taxon>Fungi</taxon>
        <taxon>Dikarya</taxon>
        <taxon>Basidiomycota</taxon>
        <taxon>Agaricomycotina</taxon>
        <taxon>Agaricomycetes</taxon>
        <taxon>Polyporales</taxon>
        <taxon>Meruliaceae</taxon>
        <taxon>Phlebia</taxon>
    </lineage>
</organism>
<name>A0ACC1T6J5_9APHY</name>
<evidence type="ECO:0000313" key="2">
    <source>
        <dbReference type="Proteomes" id="UP001148662"/>
    </source>
</evidence>
<comment type="caution">
    <text evidence="1">The sequence shown here is derived from an EMBL/GenBank/DDBJ whole genome shotgun (WGS) entry which is preliminary data.</text>
</comment>
<proteinExistence type="predicted"/>
<dbReference type="Proteomes" id="UP001148662">
    <property type="component" value="Unassembled WGS sequence"/>
</dbReference>